<dbReference type="InterPro" id="IPR009003">
    <property type="entry name" value="Peptidase_S1_PA"/>
</dbReference>
<dbReference type="PIRSF" id="PIRSF001134">
    <property type="entry name" value="Streptogrisin"/>
    <property type="match status" value="1"/>
</dbReference>
<evidence type="ECO:0000313" key="15">
    <source>
        <dbReference type="Proteomes" id="UP000605992"/>
    </source>
</evidence>
<dbReference type="GO" id="GO:0006508">
    <property type="term" value="P:proteolysis"/>
    <property type="evidence" value="ECO:0007669"/>
    <property type="project" value="UniProtKB-KW"/>
</dbReference>
<dbReference type="InterPro" id="IPR001316">
    <property type="entry name" value="Pept_S1A_streptogrisin"/>
</dbReference>
<dbReference type="GO" id="GO:0004252">
    <property type="term" value="F:serine-type endopeptidase activity"/>
    <property type="evidence" value="ECO:0007669"/>
    <property type="project" value="InterPro"/>
</dbReference>
<feature type="domain" description="Peptidase S1" evidence="12">
    <location>
        <begin position="227"/>
        <end position="375"/>
    </location>
</feature>
<dbReference type="RefSeq" id="WP_239118862.1">
    <property type="nucleotide sequence ID" value="NZ_BOOR01000008.1"/>
</dbReference>
<accession>A0A8J3XXS1</accession>
<dbReference type="InterPro" id="IPR004236">
    <property type="entry name" value="Pept_S1_alpha_lytic"/>
</dbReference>
<keyword evidence="7 9" id="KW-1015">Disulfide bond</keyword>
<keyword evidence="5" id="KW-0720">Serine protease</keyword>
<dbReference type="InterPro" id="IPR043504">
    <property type="entry name" value="Peptidase_S1_PA_chymotrypsin"/>
</dbReference>
<evidence type="ECO:0000313" key="14">
    <source>
        <dbReference type="EMBL" id="GII53373.1"/>
    </source>
</evidence>
<dbReference type="Pfam" id="PF00089">
    <property type="entry name" value="Trypsin"/>
    <property type="match status" value="1"/>
</dbReference>
<dbReference type="Pfam" id="PF02983">
    <property type="entry name" value="Pro_Al_protease"/>
    <property type="match status" value="1"/>
</dbReference>
<feature type="chain" id="PRO_5035284381" evidence="11">
    <location>
        <begin position="26"/>
        <end position="389"/>
    </location>
</feature>
<dbReference type="InterPro" id="IPR001254">
    <property type="entry name" value="Trypsin_dom"/>
</dbReference>
<gene>
    <name evidence="14" type="ORF">Pth03_17620</name>
</gene>
<evidence type="ECO:0000256" key="7">
    <source>
        <dbReference type="ARBA" id="ARBA00023157"/>
    </source>
</evidence>
<dbReference type="AlphaFoldDB" id="A0A8J3XXS1"/>
<dbReference type="Gene3D" id="3.30.300.50">
    <property type="match status" value="2"/>
</dbReference>
<feature type="active site" description="Charge relay system" evidence="8">
    <location>
        <position position="341"/>
    </location>
</feature>
<keyword evidence="2 14" id="KW-0645">Protease</keyword>
<reference evidence="14" key="1">
    <citation type="submission" date="2021-01" db="EMBL/GenBank/DDBJ databases">
        <title>Whole genome shotgun sequence of Planotetraspora thailandica NBRC 104271.</title>
        <authorList>
            <person name="Komaki H."/>
            <person name="Tamura T."/>
        </authorList>
    </citation>
    <scope>NUCLEOTIDE SEQUENCE</scope>
    <source>
        <strain evidence="14">NBRC 104271</strain>
    </source>
</reference>
<evidence type="ECO:0000256" key="2">
    <source>
        <dbReference type="ARBA" id="ARBA00022670"/>
    </source>
</evidence>
<feature type="disulfide bond" evidence="9">
    <location>
        <begin position="299"/>
        <end position="309"/>
    </location>
</feature>
<comment type="similarity">
    <text evidence="1">Belongs to the peptidase S1 family.</text>
</comment>
<dbReference type="InterPro" id="IPR035070">
    <property type="entry name" value="Streptogrisin_prodomain"/>
</dbReference>
<name>A0A8J3XXS1_9ACTN</name>
<feature type="active site" description="Charge relay system" evidence="8">
    <location>
        <position position="233"/>
    </location>
</feature>
<feature type="disulfide bond" evidence="9">
    <location>
        <begin position="335"/>
        <end position="362"/>
    </location>
</feature>
<dbReference type="CDD" id="cd21112">
    <property type="entry name" value="alphaLP-like"/>
    <property type="match status" value="1"/>
</dbReference>
<dbReference type="SUPFAM" id="SSF50494">
    <property type="entry name" value="Trypsin-like serine proteases"/>
    <property type="match status" value="1"/>
</dbReference>
<organism evidence="14 15">
    <name type="scientific">Planotetraspora thailandica</name>
    <dbReference type="NCBI Taxonomy" id="487172"/>
    <lineage>
        <taxon>Bacteria</taxon>
        <taxon>Bacillati</taxon>
        <taxon>Actinomycetota</taxon>
        <taxon>Actinomycetes</taxon>
        <taxon>Streptosporangiales</taxon>
        <taxon>Streptosporangiaceae</taxon>
        <taxon>Planotetraspora</taxon>
    </lineage>
</organism>
<comment type="caution">
    <text evidence="14">The sequence shown here is derived from an EMBL/GenBank/DDBJ whole genome shotgun (WGS) entry which is preliminary data.</text>
</comment>
<feature type="active site" description="Charge relay system" evidence="8">
    <location>
        <position position="261"/>
    </location>
</feature>
<dbReference type="Gene3D" id="2.40.10.10">
    <property type="entry name" value="Trypsin-like serine proteases"/>
    <property type="match status" value="2"/>
</dbReference>
<keyword evidence="4" id="KW-0378">Hydrolase</keyword>
<evidence type="ECO:0000256" key="6">
    <source>
        <dbReference type="ARBA" id="ARBA00023145"/>
    </source>
</evidence>
<feature type="domain" description="Peptidase S1A alpha-lytic prodomain" evidence="13">
    <location>
        <begin position="128"/>
        <end position="180"/>
    </location>
</feature>
<evidence type="ECO:0000256" key="10">
    <source>
        <dbReference type="SAM" id="MobiDB-lite"/>
    </source>
</evidence>
<dbReference type="EMBL" id="BOOR01000008">
    <property type="protein sequence ID" value="GII53373.1"/>
    <property type="molecule type" value="Genomic_DNA"/>
</dbReference>
<proteinExistence type="inferred from homology"/>
<dbReference type="GO" id="GO:0005576">
    <property type="term" value="C:extracellular region"/>
    <property type="evidence" value="ECO:0007669"/>
    <property type="project" value="InterPro"/>
</dbReference>
<evidence type="ECO:0000259" key="12">
    <source>
        <dbReference type="Pfam" id="PF00089"/>
    </source>
</evidence>
<evidence type="ECO:0000256" key="8">
    <source>
        <dbReference type="PIRSR" id="PIRSR001134-1"/>
    </source>
</evidence>
<feature type="signal peptide" evidence="11">
    <location>
        <begin position="1"/>
        <end position="25"/>
    </location>
</feature>
<dbReference type="Proteomes" id="UP000605992">
    <property type="component" value="Unassembled WGS sequence"/>
</dbReference>
<evidence type="ECO:0000256" key="5">
    <source>
        <dbReference type="ARBA" id="ARBA00022825"/>
    </source>
</evidence>
<protein>
    <submittedName>
        <fullName evidence="14">Serine protease</fullName>
    </submittedName>
</protein>
<evidence type="ECO:0000256" key="9">
    <source>
        <dbReference type="PIRSR" id="PIRSR001134-2"/>
    </source>
</evidence>
<evidence type="ECO:0000256" key="3">
    <source>
        <dbReference type="ARBA" id="ARBA00022729"/>
    </source>
</evidence>
<dbReference type="PRINTS" id="PR00861">
    <property type="entry name" value="ALYTICPTASE"/>
</dbReference>
<evidence type="ECO:0000259" key="13">
    <source>
        <dbReference type="Pfam" id="PF02983"/>
    </source>
</evidence>
<evidence type="ECO:0000256" key="11">
    <source>
        <dbReference type="SAM" id="SignalP"/>
    </source>
</evidence>
<feature type="disulfide bond" evidence="9">
    <location>
        <begin position="214"/>
        <end position="234"/>
    </location>
</feature>
<feature type="region of interest" description="Disordered" evidence="10">
    <location>
        <begin position="24"/>
        <end position="47"/>
    </location>
</feature>
<keyword evidence="3 11" id="KW-0732">Signal</keyword>
<evidence type="ECO:0000256" key="4">
    <source>
        <dbReference type="ARBA" id="ARBA00022801"/>
    </source>
</evidence>
<keyword evidence="6" id="KW-0865">Zymogen</keyword>
<sequence length="389" mass="40009">MAHRRTTAAGCVLTMSVLLAAPAFADPPPQSPRSEEPAGAPFDPAPAMLDAMTRDLGLTAGQATTRLANESRASATESRLRARLGDSFAGAWVTGLASETLVVATTDASQSEVVTEAGAQPKVVDHPLFALDAAKNALDQAAPNAPAGTPVWYVDVRANRVVVLSSQPEKAQAFVDASGANVSLVRVERSSETPRLYYDLRGGDAYYIGGSARCSVGFSVLRGAERGFVSAGHCALAGTTTTGFNQVSQGAFRGSSFPGDDYSWVAVNDQWTPRPWVISGGGTLTVNGASTAVEGSSVCRSGSTTGWRCGTVQQRGASVTYPQGTVYELTRTNVCAEPGDSGGSFVTGDQAQGVTSGGSGNCSSGGTTYFQPVGEILSAYGLSLVTGRT</sequence>
<evidence type="ECO:0000256" key="1">
    <source>
        <dbReference type="ARBA" id="ARBA00007664"/>
    </source>
</evidence>
<keyword evidence="15" id="KW-1185">Reference proteome</keyword>